<dbReference type="InterPro" id="IPR008942">
    <property type="entry name" value="ENTH_VHS"/>
</dbReference>
<evidence type="ECO:0000313" key="11">
    <source>
        <dbReference type="EMBL" id="OQR69861.1"/>
    </source>
</evidence>
<dbReference type="Proteomes" id="UP000192247">
    <property type="component" value="Unassembled WGS sequence"/>
</dbReference>
<dbReference type="FunFam" id="2.30.30.40:FF:000072">
    <property type="entry name" value="Unconventional Myosin IB"/>
    <property type="match status" value="1"/>
</dbReference>
<feature type="region of interest" description="Disordered" evidence="8">
    <location>
        <begin position="217"/>
        <end position="237"/>
    </location>
</feature>
<evidence type="ECO:0000256" key="2">
    <source>
        <dbReference type="ARBA" id="ARBA00009666"/>
    </source>
</evidence>
<keyword evidence="4" id="KW-0813">Transport</keyword>
<dbReference type="GO" id="GO:0035091">
    <property type="term" value="F:phosphatidylinositol binding"/>
    <property type="evidence" value="ECO:0007669"/>
    <property type="project" value="InterPro"/>
</dbReference>
<evidence type="ECO:0000256" key="1">
    <source>
        <dbReference type="ARBA" id="ARBA00004177"/>
    </source>
</evidence>
<comment type="similarity">
    <text evidence="2">Belongs to the STAM family.</text>
</comment>
<evidence type="ECO:0000259" key="10">
    <source>
        <dbReference type="PROSITE" id="PS50179"/>
    </source>
</evidence>
<evidence type="ECO:0000256" key="3">
    <source>
        <dbReference type="ARBA" id="ARBA00022443"/>
    </source>
</evidence>
<dbReference type="InterPro" id="IPR036028">
    <property type="entry name" value="SH3-like_dom_sf"/>
</dbReference>
<feature type="domain" description="VHS" evidence="10">
    <location>
        <begin position="92"/>
        <end position="213"/>
    </location>
</feature>
<dbReference type="Pfam" id="PF00018">
    <property type="entry name" value="SH3_1"/>
    <property type="match status" value="1"/>
</dbReference>
<protein>
    <submittedName>
        <fullName evidence="11">Signal transducing adapter molecule 2-like</fullName>
    </submittedName>
</protein>
<dbReference type="InterPro" id="IPR050670">
    <property type="entry name" value="STAM"/>
</dbReference>
<dbReference type="PROSITE" id="PS50330">
    <property type="entry name" value="UIM"/>
    <property type="match status" value="1"/>
</dbReference>
<proteinExistence type="inferred from homology"/>
<comment type="subcellular location">
    <subcellularLocation>
        <location evidence="1">Endosome</location>
    </subcellularLocation>
</comment>
<dbReference type="GO" id="GO:0043130">
    <property type="term" value="F:ubiquitin binding"/>
    <property type="evidence" value="ECO:0007669"/>
    <property type="project" value="InterPro"/>
</dbReference>
<dbReference type="InterPro" id="IPR003903">
    <property type="entry name" value="UIM_dom"/>
</dbReference>
<dbReference type="InParanoid" id="A0A1V9X8Z4"/>
<evidence type="ECO:0000256" key="6">
    <source>
        <dbReference type="ARBA" id="ARBA00022927"/>
    </source>
</evidence>
<keyword evidence="12" id="KW-1185">Reference proteome</keyword>
<reference evidence="11 12" key="1">
    <citation type="journal article" date="2017" name="Gigascience">
        <title>Draft genome of the honey bee ectoparasitic mite, Tropilaelaps mercedesae, is shaped by the parasitic life history.</title>
        <authorList>
            <person name="Dong X."/>
            <person name="Armstrong S.D."/>
            <person name="Xia D."/>
            <person name="Makepeace B.L."/>
            <person name="Darby A.C."/>
            <person name="Kadowaki T."/>
        </authorList>
    </citation>
    <scope>NUCLEOTIDE SEQUENCE [LARGE SCALE GENOMIC DNA]</scope>
    <source>
        <strain evidence="11">Wuxi-XJTLU</strain>
    </source>
</reference>
<dbReference type="PANTHER" id="PTHR45929">
    <property type="entry name" value="JAK PATHWAY SIGNAL TRANSDUCTION ADAPTOR MOLECULE"/>
    <property type="match status" value="1"/>
</dbReference>
<evidence type="ECO:0000313" key="12">
    <source>
        <dbReference type="Proteomes" id="UP000192247"/>
    </source>
</evidence>
<dbReference type="SMART" id="SM00288">
    <property type="entry name" value="VHS"/>
    <property type="match status" value="1"/>
</dbReference>
<dbReference type="Pfam" id="PF00790">
    <property type="entry name" value="VHS"/>
    <property type="match status" value="1"/>
</dbReference>
<dbReference type="AlphaFoldDB" id="A0A1V9X8Z4"/>
<keyword evidence="5" id="KW-0967">Endosome</keyword>
<dbReference type="CDD" id="cd11820">
    <property type="entry name" value="SH3_STAM"/>
    <property type="match status" value="1"/>
</dbReference>
<dbReference type="PRINTS" id="PR00452">
    <property type="entry name" value="SH3DOMAIN"/>
</dbReference>
<dbReference type="EMBL" id="MNPL01019573">
    <property type="protein sequence ID" value="OQR69861.1"/>
    <property type="molecule type" value="Genomic_DNA"/>
</dbReference>
<dbReference type="GO" id="GO:0043328">
    <property type="term" value="P:protein transport to vacuole involved in ubiquitin-dependent protein catabolic process via the multivesicular body sorting pathway"/>
    <property type="evidence" value="ECO:0007669"/>
    <property type="project" value="TreeGrafter"/>
</dbReference>
<dbReference type="SMART" id="SM00326">
    <property type="entry name" value="SH3"/>
    <property type="match status" value="1"/>
</dbReference>
<gene>
    <name evidence="11" type="ORF">BIW11_12008</name>
</gene>
<evidence type="ECO:0000256" key="7">
    <source>
        <dbReference type="PROSITE-ProRule" id="PRU00192"/>
    </source>
</evidence>
<dbReference type="OrthoDB" id="10068368at2759"/>
<feature type="compositionally biased region" description="Polar residues" evidence="8">
    <location>
        <begin position="224"/>
        <end position="233"/>
    </location>
</feature>
<dbReference type="Gene3D" id="1.25.40.90">
    <property type="match status" value="1"/>
</dbReference>
<name>A0A1V9X8Z4_9ACAR</name>
<dbReference type="InterPro" id="IPR002014">
    <property type="entry name" value="VHS_dom"/>
</dbReference>
<dbReference type="GO" id="GO:0033565">
    <property type="term" value="C:ESCRT-0 complex"/>
    <property type="evidence" value="ECO:0007669"/>
    <property type="project" value="TreeGrafter"/>
</dbReference>
<accession>A0A1V9X8Z4</accession>
<organism evidence="11 12">
    <name type="scientific">Tropilaelaps mercedesae</name>
    <dbReference type="NCBI Taxonomy" id="418985"/>
    <lineage>
        <taxon>Eukaryota</taxon>
        <taxon>Metazoa</taxon>
        <taxon>Ecdysozoa</taxon>
        <taxon>Arthropoda</taxon>
        <taxon>Chelicerata</taxon>
        <taxon>Arachnida</taxon>
        <taxon>Acari</taxon>
        <taxon>Parasitiformes</taxon>
        <taxon>Mesostigmata</taxon>
        <taxon>Gamasina</taxon>
        <taxon>Dermanyssoidea</taxon>
        <taxon>Laelapidae</taxon>
        <taxon>Tropilaelaps</taxon>
    </lineage>
</organism>
<dbReference type="InterPro" id="IPR001452">
    <property type="entry name" value="SH3_domain"/>
</dbReference>
<dbReference type="SUPFAM" id="SSF50044">
    <property type="entry name" value="SH3-domain"/>
    <property type="match status" value="1"/>
</dbReference>
<evidence type="ECO:0000259" key="9">
    <source>
        <dbReference type="PROSITE" id="PS50002"/>
    </source>
</evidence>
<dbReference type="PANTHER" id="PTHR45929:SF3">
    <property type="entry name" value="JAK PATHWAY SIGNAL TRANSDUCTION ADAPTOR MOLECULE"/>
    <property type="match status" value="1"/>
</dbReference>
<evidence type="ECO:0000256" key="8">
    <source>
        <dbReference type="SAM" id="MobiDB-lite"/>
    </source>
</evidence>
<dbReference type="PROSITE" id="PS50002">
    <property type="entry name" value="SH3"/>
    <property type="match status" value="1"/>
</dbReference>
<dbReference type="SUPFAM" id="SSF48464">
    <property type="entry name" value="ENTH/VHS domain"/>
    <property type="match status" value="1"/>
</dbReference>
<keyword evidence="3 7" id="KW-0728">SH3 domain</keyword>
<dbReference type="Gene3D" id="1.20.5.1940">
    <property type="match status" value="1"/>
</dbReference>
<feature type="domain" description="SH3" evidence="9">
    <location>
        <begin position="299"/>
        <end position="358"/>
    </location>
</feature>
<dbReference type="Pfam" id="PF02809">
    <property type="entry name" value="UIM"/>
    <property type="match status" value="1"/>
</dbReference>
<dbReference type="PROSITE" id="PS50179">
    <property type="entry name" value="VHS"/>
    <property type="match status" value="1"/>
</dbReference>
<dbReference type="Gene3D" id="2.30.30.40">
    <property type="entry name" value="SH3 Domains"/>
    <property type="match status" value="1"/>
</dbReference>
<dbReference type="STRING" id="418985.A0A1V9X8Z4"/>
<evidence type="ECO:0000256" key="5">
    <source>
        <dbReference type="ARBA" id="ARBA00022753"/>
    </source>
</evidence>
<dbReference type="FunCoup" id="A0A1V9X8Z4">
    <property type="interactions" value="980"/>
</dbReference>
<comment type="caution">
    <text evidence="11">The sequence shown here is derived from an EMBL/GenBank/DDBJ whole genome shotgun (WGS) entry which is preliminary data.</text>
</comment>
<keyword evidence="6" id="KW-0653">Protein transport</keyword>
<sequence length="590" mass="64075">MPLFGSGGSLLEQEIEKATQETFVKGVGNNWRLRGSVSWKDLLCCNVCMTPMTTTNDKWGHLVDLGRKAGIERSADPSWNSFDSGLQLFSLNEDVTVMYDVCDRVNATPDGTKEACRCLIKRLQNPIPRVAFLALGLLDVCVMNCGKKFHLEICSREFTAQAKAILARGDPKVQDKLKFLLCKWANNEFKSDPQLAIINNFIQRSKKEGVNFDVQEPTLESMDSKPTQRVSNHAKQEEDDLAKAIELSLQESKKKEDAGGSRSGGGLYPSVSKVAELTATPVTSSVSASASAVAAPKAKESRKVRALYDFEAAEENELSFKAGEIIIVLEDHDKNWWKGSNHRGEGLFPSNFVTADLEAPADEASPAPTVVDAPAVASVTQVDEAKIDMLLHMLHDADPTVLERSDADAKMEALQAECALMTPLIDAELEKIDRKHQTLTTLSQRLNDALASYHQLLRQPQMPFLPPVMVMPSQMPTGLRQVPYYPPVPPMGVPPQGYPVVPLPPPGSVSQGMQMAPQQVVAGGAPGRPILHPGQLPPGVQMSPNAQVVMPPPYGYPHPSMNGTLNGALPPDAALNMSMSPGQMQSGQAQ</sequence>
<evidence type="ECO:0000256" key="4">
    <source>
        <dbReference type="ARBA" id="ARBA00022448"/>
    </source>
</evidence>
<dbReference type="SMART" id="SM00726">
    <property type="entry name" value="UIM"/>
    <property type="match status" value="1"/>
</dbReference>